<organism evidence="1 2">
    <name type="scientific">Halapricum desulfuricans</name>
    <dbReference type="NCBI Taxonomy" id="2841257"/>
    <lineage>
        <taxon>Archaea</taxon>
        <taxon>Methanobacteriati</taxon>
        <taxon>Methanobacteriota</taxon>
        <taxon>Stenosarchaea group</taxon>
        <taxon>Halobacteria</taxon>
        <taxon>Halobacteriales</taxon>
        <taxon>Haloarculaceae</taxon>
        <taxon>Halapricum</taxon>
    </lineage>
</organism>
<evidence type="ECO:0000313" key="2">
    <source>
        <dbReference type="Proteomes" id="UP000663525"/>
    </source>
</evidence>
<dbReference type="AlphaFoldDB" id="A0A897N405"/>
<sequence>MQIHDRILTVTGFVTRWSVREQFSIDVELWRFDWFGGAEVADDGAVCREWCGSESQVKSIRGQGQ</sequence>
<protein>
    <submittedName>
        <fullName evidence="1">Uncharacterized protein</fullName>
    </submittedName>
</protein>
<gene>
    <name evidence="1" type="ORF">HSR121_2903</name>
</gene>
<evidence type="ECO:0000313" key="1">
    <source>
        <dbReference type="EMBL" id="QSG07221.1"/>
    </source>
</evidence>
<name>A0A897N405_9EURY</name>
<proteinExistence type="predicted"/>
<dbReference type="Proteomes" id="UP000663525">
    <property type="component" value="Chromosome"/>
</dbReference>
<reference evidence="1" key="1">
    <citation type="submission" date="2020-11" db="EMBL/GenBank/DDBJ databases">
        <title>Carbohydrate-dependent, anaerobic sulfur respiration: A novel catabolism in halophilic archaea.</title>
        <authorList>
            <person name="Sorokin D.Y."/>
            <person name="Messina E."/>
            <person name="Smedile F."/>
            <person name="La Cono V."/>
            <person name="Hallsworth J.E."/>
            <person name="Yakimov M.M."/>
        </authorList>
    </citation>
    <scope>NUCLEOTIDE SEQUENCE</scope>
    <source>
        <strain evidence="1">HSR12-1</strain>
    </source>
</reference>
<dbReference type="EMBL" id="CP064787">
    <property type="protein sequence ID" value="QSG07221.1"/>
    <property type="molecule type" value="Genomic_DNA"/>
</dbReference>
<accession>A0A897N405</accession>